<dbReference type="EMBL" id="JBHTRV010000004">
    <property type="protein sequence ID" value="MFE5979346.1"/>
    <property type="molecule type" value="Genomic_DNA"/>
</dbReference>
<protein>
    <submittedName>
        <fullName evidence="1">Uncharacterized protein</fullName>
    </submittedName>
</protein>
<dbReference type="Proteomes" id="UP001600424">
    <property type="component" value="Unassembled WGS sequence"/>
</dbReference>
<keyword evidence="2" id="KW-1185">Reference proteome</keyword>
<name>A0ABW6IP32_STRWE</name>
<accession>A0ABW6IP32</accession>
<comment type="caution">
    <text evidence="1">The sequence shown here is derived from an EMBL/GenBank/DDBJ whole genome shotgun (WGS) entry which is preliminary data.</text>
</comment>
<proteinExistence type="predicted"/>
<evidence type="ECO:0000313" key="1">
    <source>
        <dbReference type="EMBL" id="MFE5979346.1"/>
    </source>
</evidence>
<organism evidence="1 2">
    <name type="scientific">Streptomyces wedmorensis</name>
    <dbReference type="NCBI Taxonomy" id="43759"/>
    <lineage>
        <taxon>Bacteria</taxon>
        <taxon>Bacillati</taxon>
        <taxon>Actinomycetota</taxon>
        <taxon>Actinomycetes</taxon>
        <taxon>Kitasatosporales</taxon>
        <taxon>Streptomycetaceae</taxon>
        <taxon>Streptomyces</taxon>
    </lineage>
</organism>
<sequence length="190" mass="19757">MVAYPISPRIDVATLTPAQRDGVACAVCGDEQGQMIPVGALDGVQLFAHPSCIAGGITEDCILVIGDVSTPEALDETTAFASDVADRLRIPARIAFGIGYDVRQYEGAVILDSYLGSVASAVLATEAMEADMMAMTVKELFTYPIDDTCGHCLEDGAKPYLVGDTWTTSVCDDCVAVTLAGTVQGATLAA</sequence>
<gene>
    <name evidence="1" type="ORF">ACFQ63_06505</name>
</gene>
<evidence type="ECO:0000313" key="2">
    <source>
        <dbReference type="Proteomes" id="UP001600424"/>
    </source>
</evidence>
<dbReference type="RefSeq" id="WP_386250478.1">
    <property type="nucleotide sequence ID" value="NZ_JBHTRV010000004.1"/>
</dbReference>
<reference evidence="1 2" key="1">
    <citation type="submission" date="2024-09" db="EMBL/GenBank/DDBJ databases">
        <title>The Natural Products Discovery Center: Release of the First 8490 Sequenced Strains for Exploring Actinobacteria Biosynthetic Diversity.</title>
        <authorList>
            <person name="Kalkreuter E."/>
            <person name="Kautsar S.A."/>
            <person name="Yang D."/>
            <person name="Bader C.D."/>
            <person name="Teijaro C.N."/>
            <person name="Fluegel L."/>
            <person name="Davis C.M."/>
            <person name="Simpson J.R."/>
            <person name="Lauterbach L."/>
            <person name="Steele A.D."/>
            <person name="Gui C."/>
            <person name="Meng S."/>
            <person name="Li G."/>
            <person name="Viehrig K."/>
            <person name="Ye F."/>
            <person name="Su P."/>
            <person name="Kiefer A.F."/>
            <person name="Nichols A."/>
            <person name="Cepeda A.J."/>
            <person name="Yan W."/>
            <person name="Fan B."/>
            <person name="Jiang Y."/>
            <person name="Adhikari A."/>
            <person name="Zheng C.-J."/>
            <person name="Schuster L."/>
            <person name="Cowan T.M."/>
            <person name="Smanski M.J."/>
            <person name="Chevrette M.G."/>
            <person name="De Carvalho L.P.S."/>
            <person name="Shen B."/>
        </authorList>
    </citation>
    <scope>NUCLEOTIDE SEQUENCE [LARGE SCALE GENOMIC DNA]</scope>
    <source>
        <strain evidence="1 2">NPDC056472</strain>
    </source>
</reference>